<evidence type="ECO:0000313" key="3">
    <source>
        <dbReference type="Proteomes" id="UP000823588"/>
    </source>
</evidence>
<evidence type="ECO:0000313" key="2">
    <source>
        <dbReference type="EMBL" id="MBP1921829.1"/>
    </source>
</evidence>
<name>A0A8T4GDM9_9EURY</name>
<protein>
    <submittedName>
        <fullName evidence="2">Uncharacterized protein</fullName>
    </submittedName>
</protein>
<sequence>MIEAELLRAVGFWAACVGVVVLYHRPLRAAAARLREVAP</sequence>
<dbReference type="EMBL" id="JAGGKQ010000004">
    <property type="protein sequence ID" value="MBP1921829.1"/>
    <property type="molecule type" value="Genomic_DNA"/>
</dbReference>
<proteinExistence type="predicted"/>
<keyword evidence="3" id="KW-1185">Reference proteome</keyword>
<organism evidence="2 3">
    <name type="scientific">Halorubrum alkaliphilum</name>
    <dbReference type="NCBI Taxonomy" id="261290"/>
    <lineage>
        <taxon>Archaea</taxon>
        <taxon>Methanobacteriati</taxon>
        <taxon>Methanobacteriota</taxon>
        <taxon>Stenosarchaea group</taxon>
        <taxon>Halobacteria</taxon>
        <taxon>Halobacteriales</taxon>
        <taxon>Haloferacaceae</taxon>
        <taxon>Halorubrum</taxon>
    </lineage>
</organism>
<evidence type="ECO:0000256" key="1">
    <source>
        <dbReference type="SAM" id="Phobius"/>
    </source>
</evidence>
<keyword evidence="1" id="KW-0472">Membrane</keyword>
<keyword evidence="1" id="KW-0812">Transmembrane</keyword>
<comment type="caution">
    <text evidence="2">The sequence shown here is derived from an EMBL/GenBank/DDBJ whole genome shotgun (WGS) entry which is preliminary data.</text>
</comment>
<dbReference type="AlphaFoldDB" id="A0A8T4GDM9"/>
<gene>
    <name evidence="2" type="ORF">J2751_000826</name>
</gene>
<accession>A0A8T4GDM9</accession>
<keyword evidence="1" id="KW-1133">Transmembrane helix</keyword>
<reference evidence="2" key="1">
    <citation type="submission" date="2021-03" db="EMBL/GenBank/DDBJ databases">
        <title>Genomic Encyclopedia of Type Strains, Phase IV (KMG-IV): sequencing the most valuable type-strain genomes for metagenomic binning, comparative biology and taxonomic classification.</title>
        <authorList>
            <person name="Goeker M."/>
        </authorList>
    </citation>
    <scope>NUCLEOTIDE SEQUENCE</scope>
    <source>
        <strain evidence="2">DSM 23564</strain>
    </source>
</reference>
<feature type="transmembrane region" description="Helical" evidence="1">
    <location>
        <begin position="6"/>
        <end position="23"/>
    </location>
</feature>
<dbReference type="Proteomes" id="UP000823588">
    <property type="component" value="Unassembled WGS sequence"/>
</dbReference>